<dbReference type="PANTHER" id="PTHR23519">
    <property type="entry name" value="AUTOPHAGY-RELATED PROTEIN 22"/>
    <property type="match status" value="1"/>
</dbReference>
<dbReference type="PANTHER" id="PTHR23519:SF1">
    <property type="entry name" value="AUTOPHAGY-RELATED PROTEIN 22"/>
    <property type="match status" value="1"/>
</dbReference>
<keyword evidence="4 10" id="KW-0926">Vacuole</keyword>
<proteinExistence type="inferred from homology"/>
<dbReference type="InterPro" id="IPR044738">
    <property type="entry name" value="Atg22"/>
</dbReference>
<feature type="transmembrane region" description="Helical" evidence="10">
    <location>
        <begin position="315"/>
        <end position="339"/>
    </location>
</feature>
<feature type="transmembrane region" description="Helical" evidence="10">
    <location>
        <begin position="161"/>
        <end position="181"/>
    </location>
</feature>
<dbReference type="AlphaFoldDB" id="A0AAN6ZBY3"/>
<evidence type="ECO:0000256" key="6">
    <source>
        <dbReference type="ARBA" id="ARBA00022970"/>
    </source>
</evidence>
<keyword evidence="5 10" id="KW-0812">Transmembrane</keyword>
<comment type="similarity">
    <text evidence="2 10">Belongs to the ATG22 family.</text>
</comment>
<dbReference type="Gene3D" id="1.20.1250.20">
    <property type="entry name" value="MFS general substrate transporter like domains"/>
    <property type="match status" value="1"/>
</dbReference>
<keyword evidence="13" id="KW-1185">Reference proteome</keyword>
<feature type="transmembrane region" description="Helical" evidence="10">
    <location>
        <begin position="98"/>
        <end position="119"/>
    </location>
</feature>
<keyword evidence="9 10" id="KW-0472">Membrane</keyword>
<dbReference type="SUPFAM" id="SSF103473">
    <property type="entry name" value="MFS general substrate transporter"/>
    <property type="match status" value="1"/>
</dbReference>
<evidence type="ECO:0000256" key="10">
    <source>
        <dbReference type="RuleBase" id="RU363073"/>
    </source>
</evidence>
<sequence length="653" mass="71436">MAPRREPVRPPPAPRLWSRISQLSHASKRSLLSHSSSFEADDERSDTASQDYYHYFGTMNGSRSRRSSGSGRSLLSVPPPRYPGDDTRPTSSKELAGWYAYAFAAEVYVICGSFIPILLESLARENGVLLSDRTSPCGASSEKTGQCVVYVLGMEINTASFAMYTFSISVLLQAIIVVSISCAADHGNYRKKLLLAFAWIGSCSVMLYIFVSEKVYLFGALLAIVSNTSFGASFVLLNSFLPLLVRHHPEITHADADGADLITPDGQEEVDTAERAMDSTAALLPRNTLEDGYSISRVLTREDLTSKELILSTQISAMGIGIGYIAGLFLQCVVIFILIQMKNTTWAQRVVLFVIGAWWAIFTVPAAMWLRPRPGPPLPASSSKKGIRAFISYTFYAWKSLFRTIKLARRLVDIVLFLGGWFLLSDAIATTSSTAILFAKTQLHMEPWALGMINVISTTAGIIGAFSWSYISRRFGLQAHQTILACIALFELIPLYGLLGYLPAVRNWGVFGLQQPWEMYPLAAVYGFVLGGLSGYCRSLYGELIPPGSEAAFFALYAITDKGSSVFGPAIVGAIIDASGDIRPAFWFLAALVGFPAPLIWCINVERGRSEGEKLARIIEGFKLRQAESGTGGESDEDRHAALDAYAVETGRR</sequence>
<reference evidence="12" key="2">
    <citation type="submission" date="2023-05" db="EMBL/GenBank/DDBJ databases">
        <authorList>
            <consortium name="Lawrence Berkeley National Laboratory"/>
            <person name="Steindorff A."/>
            <person name="Hensen N."/>
            <person name="Bonometti L."/>
            <person name="Westerberg I."/>
            <person name="Brannstrom I.O."/>
            <person name="Guillou S."/>
            <person name="Cros-Aarteil S."/>
            <person name="Calhoun S."/>
            <person name="Haridas S."/>
            <person name="Kuo A."/>
            <person name="Mondo S."/>
            <person name="Pangilinan J."/>
            <person name="Riley R."/>
            <person name="Labutti K."/>
            <person name="Andreopoulos B."/>
            <person name="Lipzen A."/>
            <person name="Chen C."/>
            <person name="Yanf M."/>
            <person name="Daum C."/>
            <person name="Ng V."/>
            <person name="Clum A."/>
            <person name="Ohm R."/>
            <person name="Martin F."/>
            <person name="Silar P."/>
            <person name="Natvig D."/>
            <person name="Lalanne C."/>
            <person name="Gautier V."/>
            <person name="Ament-Velasquez S.L."/>
            <person name="Kruys A."/>
            <person name="Hutchinson M.I."/>
            <person name="Powell A.J."/>
            <person name="Barry K."/>
            <person name="Miller A.N."/>
            <person name="Grigoriev I.V."/>
            <person name="Debuchy R."/>
            <person name="Gladieux P."/>
            <person name="Thoren M.H."/>
            <person name="Johannesson H."/>
        </authorList>
    </citation>
    <scope>NUCLEOTIDE SEQUENCE</scope>
    <source>
        <strain evidence="12">CBS 123565</strain>
    </source>
</reference>
<evidence type="ECO:0000313" key="13">
    <source>
        <dbReference type="Proteomes" id="UP001304895"/>
    </source>
</evidence>
<feature type="transmembrane region" description="Helical" evidence="10">
    <location>
        <begin position="522"/>
        <end position="541"/>
    </location>
</feature>
<dbReference type="InterPro" id="IPR024671">
    <property type="entry name" value="Atg22-like"/>
</dbReference>
<evidence type="ECO:0000256" key="11">
    <source>
        <dbReference type="SAM" id="MobiDB-lite"/>
    </source>
</evidence>
<keyword evidence="6 10" id="KW-0029">Amino-acid transport</keyword>
<reference evidence="12" key="1">
    <citation type="journal article" date="2023" name="Mol. Phylogenet. Evol.">
        <title>Genome-scale phylogeny and comparative genomics of the fungal order Sordariales.</title>
        <authorList>
            <person name="Hensen N."/>
            <person name="Bonometti L."/>
            <person name="Westerberg I."/>
            <person name="Brannstrom I.O."/>
            <person name="Guillou S."/>
            <person name="Cros-Aarteil S."/>
            <person name="Calhoun S."/>
            <person name="Haridas S."/>
            <person name="Kuo A."/>
            <person name="Mondo S."/>
            <person name="Pangilinan J."/>
            <person name="Riley R."/>
            <person name="LaButti K."/>
            <person name="Andreopoulos B."/>
            <person name="Lipzen A."/>
            <person name="Chen C."/>
            <person name="Yan M."/>
            <person name="Daum C."/>
            <person name="Ng V."/>
            <person name="Clum A."/>
            <person name="Steindorff A."/>
            <person name="Ohm R.A."/>
            <person name="Martin F."/>
            <person name="Silar P."/>
            <person name="Natvig D.O."/>
            <person name="Lalanne C."/>
            <person name="Gautier V."/>
            <person name="Ament-Velasquez S.L."/>
            <person name="Kruys A."/>
            <person name="Hutchinson M.I."/>
            <person name="Powell A.J."/>
            <person name="Barry K."/>
            <person name="Miller A.N."/>
            <person name="Grigoriev I.V."/>
            <person name="Debuchy R."/>
            <person name="Gladieux P."/>
            <person name="Hiltunen Thoren M."/>
            <person name="Johannesson H."/>
        </authorList>
    </citation>
    <scope>NUCLEOTIDE SEQUENCE</scope>
    <source>
        <strain evidence="12">CBS 123565</strain>
    </source>
</reference>
<evidence type="ECO:0000256" key="4">
    <source>
        <dbReference type="ARBA" id="ARBA00022554"/>
    </source>
</evidence>
<comment type="subcellular location">
    <subcellularLocation>
        <location evidence="1 10">Vacuole membrane</location>
        <topology evidence="1 10">Multi-pass membrane protein</topology>
    </subcellularLocation>
</comment>
<feature type="transmembrane region" description="Helical" evidence="10">
    <location>
        <begin position="483"/>
        <end position="502"/>
    </location>
</feature>
<evidence type="ECO:0000313" key="12">
    <source>
        <dbReference type="EMBL" id="KAK4132306.1"/>
    </source>
</evidence>
<dbReference type="GO" id="GO:0005774">
    <property type="term" value="C:vacuolar membrane"/>
    <property type="evidence" value="ECO:0007669"/>
    <property type="project" value="UniProtKB-SubCell"/>
</dbReference>
<accession>A0AAN6ZBY3</accession>
<feature type="transmembrane region" description="Helical" evidence="10">
    <location>
        <begin position="582"/>
        <end position="603"/>
    </location>
</feature>
<feature type="compositionally biased region" description="Low complexity" evidence="11">
    <location>
        <begin position="67"/>
        <end position="76"/>
    </location>
</feature>
<dbReference type="GO" id="GO:0006914">
    <property type="term" value="P:autophagy"/>
    <property type="evidence" value="ECO:0007669"/>
    <property type="project" value="UniProtKB-KW"/>
</dbReference>
<dbReference type="Pfam" id="PF11700">
    <property type="entry name" value="ATG22"/>
    <property type="match status" value="1"/>
</dbReference>
<keyword evidence="8 10" id="KW-0072">Autophagy</keyword>
<name>A0AAN6ZBY3_9PEZI</name>
<feature type="transmembrane region" description="Helical" evidence="10">
    <location>
        <begin position="411"/>
        <end position="436"/>
    </location>
</feature>
<evidence type="ECO:0000256" key="3">
    <source>
        <dbReference type="ARBA" id="ARBA00022448"/>
    </source>
</evidence>
<organism evidence="12 13">
    <name type="scientific">Trichocladium antarcticum</name>
    <dbReference type="NCBI Taxonomy" id="1450529"/>
    <lineage>
        <taxon>Eukaryota</taxon>
        <taxon>Fungi</taxon>
        <taxon>Dikarya</taxon>
        <taxon>Ascomycota</taxon>
        <taxon>Pezizomycotina</taxon>
        <taxon>Sordariomycetes</taxon>
        <taxon>Sordariomycetidae</taxon>
        <taxon>Sordariales</taxon>
        <taxon>Chaetomiaceae</taxon>
        <taxon>Trichocladium</taxon>
    </lineage>
</organism>
<comment type="caution">
    <text evidence="12">The sequence shown here is derived from an EMBL/GenBank/DDBJ whole genome shotgun (WGS) entry which is preliminary data.</text>
</comment>
<feature type="transmembrane region" description="Helical" evidence="10">
    <location>
        <begin position="193"/>
        <end position="211"/>
    </location>
</feature>
<dbReference type="EMBL" id="MU853418">
    <property type="protein sequence ID" value="KAK4132306.1"/>
    <property type="molecule type" value="Genomic_DNA"/>
</dbReference>
<feature type="region of interest" description="Disordered" evidence="11">
    <location>
        <begin position="62"/>
        <end position="89"/>
    </location>
</feature>
<feature type="transmembrane region" description="Helical" evidence="10">
    <location>
        <begin position="448"/>
        <end position="471"/>
    </location>
</feature>
<gene>
    <name evidence="12" type="ORF">BT67DRAFT_435655</name>
</gene>
<dbReference type="CDD" id="cd17483">
    <property type="entry name" value="MFS_Atg22_like"/>
    <property type="match status" value="1"/>
</dbReference>
<keyword evidence="3 10" id="KW-0813">Transport</keyword>
<evidence type="ECO:0000256" key="8">
    <source>
        <dbReference type="ARBA" id="ARBA00023006"/>
    </source>
</evidence>
<evidence type="ECO:0000256" key="1">
    <source>
        <dbReference type="ARBA" id="ARBA00004128"/>
    </source>
</evidence>
<evidence type="ECO:0000256" key="9">
    <source>
        <dbReference type="ARBA" id="ARBA00023136"/>
    </source>
</evidence>
<dbReference type="InterPro" id="IPR036259">
    <property type="entry name" value="MFS_trans_sf"/>
</dbReference>
<evidence type="ECO:0000256" key="7">
    <source>
        <dbReference type="ARBA" id="ARBA00022989"/>
    </source>
</evidence>
<comment type="function">
    <text evidence="10">Vacuolar effluxer which mediate the efflux of amino acids resulting from autophagic degradation. The release of autophagic amino acids allows the maintenance of protein synthesis and viability during nitrogen starvation.</text>
</comment>
<dbReference type="Proteomes" id="UP001304895">
    <property type="component" value="Unassembled WGS sequence"/>
</dbReference>
<evidence type="ECO:0000256" key="2">
    <source>
        <dbReference type="ARBA" id="ARBA00006978"/>
    </source>
</evidence>
<feature type="transmembrane region" description="Helical" evidence="10">
    <location>
        <begin position="553"/>
        <end position="576"/>
    </location>
</feature>
<keyword evidence="7 10" id="KW-1133">Transmembrane helix</keyword>
<protein>
    <recommendedName>
        <fullName evidence="10">Autophagy-related protein</fullName>
    </recommendedName>
</protein>
<feature type="transmembrane region" description="Helical" evidence="10">
    <location>
        <begin position="351"/>
        <end position="370"/>
    </location>
</feature>
<evidence type="ECO:0000256" key="5">
    <source>
        <dbReference type="ARBA" id="ARBA00022692"/>
    </source>
</evidence>
<dbReference type="GO" id="GO:0032974">
    <property type="term" value="P:amino acid transmembrane export from vacuole"/>
    <property type="evidence" value="ECO:0007669"/>
    <property type="project" value="InterPro"/>
</dbReference>
<dbReference type="InterPro" id="IPR050495">
    <property type="entry name" value="ATG22/LtaA_families"/>
</dbReference>